<dbReference type="InterPro" id="IPR035965">
    <property type="entry name" value="PAS-like_dom_sf"/>
</dbReference>
<dbReference type="CDD" id="cd00009">
    <property type="entry name" value="AAA"/>
    <property type="match status" value="1"/>
</dbReference>
<keyword evidence="5" id="KW-0804">Transcription</keyword>
<dbReference type="SUPFAM" id="SSF52540">
    <property type="entry name" value="P-loop containing nucleoside triphosphate hydrolases"/>
    <property type="match status" value="1"/>
</dbReference>
<name>A0A316KX79_9FLAO</name>
<proteinExistence type="predicted"/>
<dbReference type="PROSITE" id="PS00888">
    <property type="entry name" value="CNMP_BINDING_1"/>
    <property type="match status" value="1"/>
</dbReference>
<dbReference type="InterPro" id="IPR025943">
    <property type="entry name" value="Sigma_54_int_dom_ATP-bd_2"/>
</dbReference>
<dbReference type="PANTHER" id="PTHR32071:SF57">
    <property type="entry name" value="C4-DICARBOXYLATE TRANSPORT TRANSCRIPTIONAL REGULATORY PROTEIN DCTD"/>
    <property type="match status" value="1"/>
</dbReference>
<dbReference type="Gene3D" id="1.10.10.60">
    <property type="entry name" value="Homeodomain-like"/>
    <property type="match status" value="1"/>
</dbReference>
<dbReference type="PROSITE" id="PS00676">
    <property type="entry name" value="SIGMA54_INTERACT_2"/>
    <property type="match status" value="1"/>
</dbReference>
<feature type="domain" description="Cyclic nucleotide-binding" evidence="6">
    <location>
        <begin position="18"/>
        <end position="133"/>
    </location>
</feature>
<dbReference type="Pfam" id="PF00158">
    <property type="entry name" value="Sigma54_activat"/>
    <property type="match status" value="1"/>
</dbReference>
<keyword evidence="2" id="KW-0067">ATP-binding</keyword>
<dbReference type="SUPFAM" id="SSF51206">
    <property type="entry name" value="cAMP-binding domain-like"/>
    <property type="match status" value="1"/>
</dbReference>
<protein>
    <submittedName>
        <fullName evidence="8">Uncharacterized protein</fullName>
    </submittedName>
</protein>
<comment type="caution">
    <text evidence="8">The sequence shown here is derived from an EMBL/GenBank/DDBJ whole genome shotgun (WGS) entry which is preliminary data.</text>
</comment>
<dbReference type="SUPFAM" id="SSF55785">
    <property type="entry name" value="PYP-like sensor domain (PAS domain)"/>
    <property type="match status" value="1"/>
</dbReference>
<dbReference type="FunFam" id="3.40.50.300:FF:000006">
    <property type="entry name" value="DNA-binding transcriptional regulator NtrC"/>
    <property type="match status" value="1"/>
</dbReference>
<dbReference type="GO" id="GO:0006355">
    <property type="term" value="P:regulation of DNA-templated transcription"/>
    <property type="evidence" value="ECO:0007669"/>
    <property type="project" value="InterPro"/>
</dbReference>
<evidence type="ECO:0000259" key="7">
    <source>
        <dbReference type="PROSITE" id="PS50045"/>
    </source>
</evidence>
<dbReference type="PROSITE" id="PS00688">
    <property type="entry name" value="SIGMA54_INTERACT_3"/>
    <property type="match status" value="1"/>
</dbReference>
<evidence type="ECO:0000313" key="9">
    <source>
        <dbReference type="Proteomes" id="UP000245762"/>
    </source>
</evidence>
<dbReference type="Pfam" id="PF00027">
    <property type="entry name" value="cNMP_binding"/>
    <property type="match status" value="1"/>
</dbReference>
<dbReference type="PROSITE" id="PS50042">
    <property type="entry name" value="CNMP_BINDING_3"/>
    <property type="match status" value="1"/>
</dbReference>
<dbReference type="PROSITE" id="PS00889">
    <property type="entry name" value="CNMP_BINDING_2"/>
    <property type="match status" value="1"/>
</dbReference>
<dbReference type="PANTHER" id="PTHR32071">
    <property type="entry name" value="TRANSCRIPTIONAL REGULATORY PROTEIN"/>
    <property type="match status" value="1"/>
</dbReference>
<dbReference type="InterPro" id="IPR003593">
    <property type="entry name" value="AAA+_ATPase"/>
</dbReference>
<dbReference type="AlphaFoldDB" id="A0A316KX79"/>
<accession>A0A316KX79</accession>
<evidence type="ECO:0000313" key="8">
    <source>
        <dbReference type="EMBL" id="PWL38424.1"/>
    </source>
</evidence>
<dbReference type="PROSITE" id="PS00675">
    <property type="entry name" value="SIGMA54_INTERACT_1"/>
    <property type="match status" value="1"/>
</dbReference>
<dbReference type="InterPro" id="IPR025662">
    <property type="entry name" value="Sigma_54_int_dom_ATP-bd_1"/>
</dbReference>
<reference evidence="8 9" key="1">
    <citation type="submission" date="2018-05" db="EMBL/GenBank/DDBJ databases">
        <title>Complete genome sequence of Flagellimonas aquimarina ECD12 isolated from seaweed Ecklonia cava.</title>
        <authorList>
            <person name="Choi S."/>
            <person name="Seong C."/>
        </authorList>
    </citation>
    <scope>NUCLEOTIDE SEQUENCE [LARGE SCALE GENOMIC DNA]</scope>
    <source>
        <strain evidence="8 9">ECD12</strain>
    </source>
</reference>
<feature type="domain" description="Sigma-54 factor interaction" evidence="7">
    <location>
        <begin position="301"/>
        <end position="530"/>
    </location>
</feature>
<dbReference type="Proteomes" id="UP000245762">
    <property type="component" value="Unassembled WGS sequence"/>
</dbReference>
<evidence type="ECO:0000256" key="4">
    <source>
        <dbReference type="ARBA" id="ARBA00023125"/>
    </source>
</evidence>
<keyword evidence="9" id="KW-1185">Reference proteome</keyword>
<keyword evidence="1" id="KW-0547">Nucleotide-binding</keyword>
<dbReference type="Gene3D" id="2.60.120.10">
    <property type="entry name" value="Jelly Rolls"/>
    <property type="match status" value="1"/>
</dbReference>
<dbReference type="GO" id="GO:0003677">
    <property type="term" value="F:DNA binding"/>
    <property type="evidence" value="ECO:0007669"/>
    <property type="project" value="UniProtKB-KW"/>
</dbReference>
<sequence length="616" mass="69153">MNKSELDEIANFLKGVSFFSGVNRVSLLELCKNIKTKFFEKNERIINKGDIGDAMYVILNGKVNVHDKQHSYSTFSTADCFGEYALIDDEPRSASVTAMEDTSVLIIESKYFVELVSTDMGFTKGILSVLIKRHRELDVIQERLAASKQEIESGSAKMSGLINGAMDAIIMFDEKFQIILTNPSANKLLENDDVLQRKVLFFFDDASANLIESLVKSGLDDNTKMFNNYLPEIVKVIGSNETETLNEGTISRYGNDRETFYTLILRNIEERLIAQEKINQLTTHTKYLEEEIEQLTNNHGILAEDISMFNVLKLIEQVANTDATVLINGETGTGKELVARAIHTASNRAKKPLVRINCGAIPANLIESELFGHEKGAFTGATVARKGRFLMADKGTIFLDEIGELPLDLQPKLLRVIQEGEFDPLGSSSTVKVDVRIIAATHRDLLKFSKEGKFREDLFYRLNVFPINVPALKDRGNDVCLIAESMVKSFSEKLNKRVTALTKEHKKLFLEYEWPGNVRELQNLVERALIVSKNGEIDWADIIPSTDKEDLPQSQEKSNRVLTAEELVQMERENILKALRQTNWKISGDKGAAALLKLRPTTLTSKIKALGIVRPI</sequence>
<dbReference type="Gene3D" id="3.30.450.20">
    <property type="entry name" value="PAS domain"/>
    <property type="match status" value="1"/>
</dbReference>
<organism evidence="8 9">
    <name type="scientific">Flagellimonas aquimarina</name>
    <dbReference type="NCBI Taxonomy" id="2201895"/>
    <lineage>
        <taxon>Bacteria</taxon>
        <taxon>Pseudomonadati</taxon>
        <taxon>Bacteroidota</taxon>
        <taxon>Flavobacteriia</taxon>
        <taxon>Flavobacteriales</taxon>
        <taxon>Flavobacteriaceae</taxon>
        <taxon>Flagellimonas</taxon>
    </lineage>
</organism>
<dbReference type="EMBL" id="QGEG01000002">
    <property type="protein sequence ID" value="PWL38424.1"/>
    <property type="molecule type" value="Genomic_DNA"/>
</dbReference>
<dbReference type="InterPro" id="IPR058031">
    <property type="entry name" value="AAA_lid_NorR"/>
</dbReference>
<evidence type="ECO:0000256" key="1">
    <source>
        <dbReference type="ARBA" id="ARBA00022741"/>
    </source>
</evidence>
<dbReference type="InterPro" id="IPR000595">
    <property type="entry name" value="cNMP-bd_dom"/>
</dbReference>
<evidence type="ECO:0000256" key="3">
    <source>
        <dbReference type="ARBA" id="ARBA00023015"/>
    </source>
</evidence>
<dbReference type="InterPro" id="IPR027417">
    <property type="entry name" value="P-loop_NTPase"/>
</dbReference>
<dbReference type="InterPro" id="IPR018488">
    <property type="entry name" value="cNMP-bd_CS"/>
</dbReference>
<dbReference type="SMART" id="SM00382">
    <property type="entry name" value="AAA"/>
    <property type="match status" value="1"/>
</dbReference>
<evidence type="ECO:0000259" key="6">
    <source>
        <dbReference type="PROSITE" id="PS50042"/>
    </source>
</evidence>
<evidence type="ECO:0000256" key="5">
    <source>
        <dbReference type="ARBA" id="ARBA00023163"/>
    </source>
</evidence>
<dbReference type="GO" id="GO:0005524">
    <property type="term" value="F:ATP binding"/>
    <property type="evidence" value="ECO:0007669"/>
    <property type="project" value="UniProtKB-KW"/>
</dbReference>
<keyword evidence="3" id="KW-0805">Transcription regulation</keyword>
<dbReference type="Gene3D" id="3.40.50.300">
    <property type="entry name" value="P-loop containing nucleotide triphosphate hydrolases"/>
    <property type="match status" value="1"/>
</dbReference>
<dbReference type="SMART" id="SM00100">
    <property type="entry name" value="cNMP"/>
    <property type="match status" value="1"/>
</dbReference>
<dbReference type="CDD" id="cd00038">
    <property type="entry name" value="CAP_ED"/>
    <property type="match status" value="1"/>
</dbReference>
<dbReference type="PRINTS" id="PR00103">
    <property type="entry name" value="CAMPKINASE"/>
</dbReference>
<dbReference type="InterPro" id="IPR025944">
    <property type="entry name" value="Sigma_54_int_dom_CS"/>
</dbReference>
<dbReference type="Gene3D" id="1.10.8.60">
    <property type="match status" value="1"/>
</dbReference>
<dbReference type="OrthoDB" id="9782110at2"/>
<dbReference type="InterPro" id="IPR018490">
    <property type="entry name" value="cNMP-bd_dom_sf"/>
</dbReference>
<gene>
    <name evidence="8" type="ORF">DKG77_09155</name>
</gene>
<dbReference type="Pfam" id="PF25601">
    <property type="entry name" value="AAA_lid_14"/>
    <property type="match status" value="1"/>
</dbReference>
<dbReference type="InterPro" id="IPR014710">
    <property type="entry name" value="RmlC-like_jellyroll"/>
</dbReference>
<dbReference type="RefSeq" id="WP_109662364.1">
    <property type="nucleotide sequence ID" value="NZ_QGEG01000002.1"/>
</dbReference>
<dbReference type="InterPro" id="IPR002078">
    <property type="entry name" value="Sigma_54_int"/>
</dbReference>
<dbReference type="PROSITE" id="PS50045">
    <property type="entry name" value="SIGMA54_INTERACT_4"/>
    <property type="match status" value="1"/>
</dbReference>
<evidence type="ECO:0000256" key="2">
    <source>
        <dbReference type="ARBA" id="ARBA00022840"/>
    </source>
</evidence>
<keyword evidence="4" id="KW-0238">DNA-binding</keyword>